<dbReference type="CDD" id="cd04301">
    <property type="entry name" value="NAT_SF"/>
    <property type="match status" value="1"/>
</dbReference>
<dbReference type="EMBL" id="FWXW01000005">
    <property type="protein sequence ID" value="SMC72432.1"/>
    <property type="molecule type" value="Genomic_DNA"/>
</dbReference>
<proteinExistence type="inferred from homology"/>
<organism evidence="5 6">
    <name type="scientific">Papillibacter cinnamivorans DSM 12816</name>
    <dbReference type="NCBI Taxonomy" id="1122930"/>
    <lineage>
        <taxon>Bacteria</taxon>
        <taxon>Bacillati</taxon>
        <taxon>Bacillota</taxon>
        <taxon>Clostridia</taxon>
        <taxon>Eubacteriales</taxon>
        <taxon>Oscillospiraceae</taxon>
        <taxon>Papillibacter</taxon>
    </lineage>
</organism>
<dbReference type="PANTHER" id="PTHR10545:SF29">
    <property type="entry name" value="GH14572P-RELATED"/>
    <property type="match status" value="1"/>
</dbReference>
<reference evidence="5 6" key="1">
    <citation type="submission" date="2017-04" db="EMBL/GenBank/DDBJ databases">
        <authorList>
            <person name="Afonso C.L."/>
            <person name="Miller P.J."/>
            <person name="Scott M.A."/>
            <person name="Spackman E."/>
            <person name="Goraichik I."/>
            <person name="Dimitrov K.M."/>
            <person name="Suarez D.L."/>
            <person name="Swayne D.E."/>
        </authorList>
    </citation>
    <scope>NUCLEOTIDE SEQUENCE [LARGE SCALE GENOMIC DNA]</scope>
    <source>
        <strain evidence="5 6">DSM 12816</strain>
    </source>
</reference>
<dbReference type="RefSeq" id="WP_084234872.1">
    <property type="nucleotide sequence ID" value="NZ_FWXW01000005.1"/>
</dbReference>
<dbReference type="InterPro" id="IPR051016">
    <property type="entry name" value="Diverse_Substrate_AcTransf"/>
</dbReference>
<dbReference type="InterPro" id="IPR000182">
    <property type="entry name" value="GNAT_dom"/>
</dbReference>
<dbReference type="STRING" id="1122930.SAMN02745168_2207"/>
<accession>A0A1W2BIC2</accession>
<sequence>MRNDVKFRFATKDDAAEILDFVRALAEYEHLSDQVTATEEILREWVFEKKGAEVLFLSAGGKDIGYALFFYNFSTFLGRSGLYIEDLFVYPEYRGRGYGKALFAQLARIAAERGCGRMEWACLDWNRPSIEFYLSAGAEPLSDWTVYRLTGERLHRLAEDASYSRKKL</sequence>
<dbReference type="OrthoDB" id="9792929at2"/>
<dbReference type="PANTHER" id="PTHR10545">
    <property type="entry name" value="DIAMINE N-ACETYLTRANSFERASE"/>
    <property type="match status" value="1"/>
</dbReference>
<evidence type="ECO:0000313" key="6">
    <source>
        <dbReference type="Proteomes" id="UP000192790"/>
    </source>
</evidence>
<evidence type="ECO:0000313" key="5">
    <source>
        <dbReference type="EMBL" id="SMC72432.1"/>
    </source>
</evidence>
<evidence type="ECO:0000256" key="2">
    <source>
        <dbReference type="ARBA" id="ARBA00022679"/>
    </source>
</evidence>
<dbReference type="PROSITE" id="PS51186">
    <property type="entry name" value="GNAT"/>
    <property type="match status" value="1"/>
</dbReference>
<evidence type="ECO:0000256" key="1">
    <source>
        <dbReference type="ARBA" id="ARBA00008694"/>
    </source>
</evidence>
<evidence type="ECO:0000259" key="4">
    <source>
        <dbReference type="PROSITE" id="PS51186"/>
    </source>
</evidence>
<dbReference type="GO" id="GO:0008080">
    <property type="term" value="F:N-acetyltransferase activity"/>
    <property type="evidence" value="ECO:0007669"/>
    <property type="project" value="UniProtKB-ARBA"/>
</dbReference>
<dbReference type="Pfam" id="PF00583">
    <property type="entry name" value="Acetyltransf_1"/>
    <property type="match status" value="1"/>
</dbReference>
<dbReference type="InterPro" id="IPR016181">
    <property type="entry name" value="Acyl_CoA_acyltransferase"/>
</dbReference>
<protein>
    <submittedName>
        <fullName evidence="5">L-amino acid N-acyltransferase YncA</fullName>
    </submittedName>
</protein>
<keyword evidence="6" id="KW-1185">Reference proteome</keyword>
<dbReference type="SUPFAM" id="SSF55729">
    <property type="entry name" value="Acyl-CoA N-acyltransferases (Nat)"/>
    <property type="match status" value="1"/>
</dbReference>
<dbReference type="Gene3D" id="3.40.630.30">
    <property type="match status" value="1"/>
</dbReference>
<keyword evidence="2 5" id="KW-0808">Transferase</keyword>
<dbReference type="AlphaFoldDB" id="A0A1W2BIC2"/>
<dbReference type="Proteomes" id="UP000192790">
    <property type="component" value="Unassembled WGS sequence"/>
</dbReference>
<name>A0A1W2BIC2_9FIRM</name>
<gene>
    <name evidence="5" type="ORF">SAMN02745168_2207</name>
</gene>
<feature type="domain" description="N-acetyltransferase" evidence="4">
    <location>
        <begin position="5"/>
        <end position="159"/>
    </location>
</feature>
<dbReference type="FunFam" id="3.40.630.30:FF:000064">
    <property type="entry name" value="GNAT family acetyltransferase"/>
    <property type="match status" value="1"/>
</dbReference>
<keyword evidence="3 5" id="KW-0012">Acyltransferase</keyword>
<evidence type="ECO:0000256" key="3">
    <source>
        <dbReference type="ARBA" id="ARBA00023315"/>
    </source>
</evidence>
<comment type="similarity">
    <text evidence="1">Belongs to the acetyltransferase family.</text>
</comment>